<dbReference type="InterPro" id="IPR036396">
    <property type="entry name" value="Cyt_P450_sf"/>
</dbReference>
<name>A0AAV9DPG0_ACOCL</name>
<dbReference type="SUPFAM" id="SSF48264">
    <property type="entry name" value="Cytochrome P450"/>
    <property type="match status" value="1"/>
</dbReference>
<protein>
    <recommendedName>
        <fullName evidence="6">Cytochrome P450</fullName>
    </recommendedName>
</protein>
<dbReference type="GO" id="GO:0004497">
    <property type="term" value="F:monooxygenase activity"/>
    <property type="evidence" value="ECO:0007669"/>
    <property type="project" value="InterPro"/>
</dbReference>
<gene>
    <name evidence="4" type="ORF">QJS10_CPB12g01021</name>
</gene>
<reference evidence="4" key="1">
    <citation type="journal article" date="2023" name="Nat. Commun.">
        <title>Diploid and tetraploid genomes of Acorus and the evolution of monocots.</title>
        <authorList>
            <person name="Ma L."/>
            <person name="Liu K.W."/>
            <person name="Li Z."/>
            <person name="Hsiao Y.Y."/>
            <person name="Qi Y."/>
            <person name="Fu T."/>
            <person name="Tang G.D."/>
            <person name="Zhang D."/>
            <person name="Sun W.H."/>
            <person name="Liu D.K."/>
            <person name="Li Y."/>
            <person name="Chen G.Z."/>
            <person name="Liu X.D."/>
            <person name="Liao X.Y."/>
            <person name="Jiang Y.T."/>
            <person name="Yu X."/>
            <person name="Hao Y."/>
            <person name="Huang J."/>
            <person name="Zhao X.W."/>
            <person name="Ke S."/>
            <person name="Chen Y.Y."/>
            <person name="Wu W.L."/>
            <person name="Hsu J.L."/>
            <person name="Lin Y.F."/>
            <person name="Huang M.D."/>
            <person name="Li C.Y."/>
            <person name="Huang L."/>
            <person name="Wang Z.W."/>
            <person name="Zhao X."/>
            <person name="Zhong W.Y."/>
            <person name="Peng D.H."/>
            <person name="Ahmad S."/>
            <person name="Lan S."/>
            <person name="Zhang J.S."/>
            <person name="Tsai W.C."/>
            <person name="Van de Peer Y."/>
            <person name="Liu Z.J."/>
        </authorList>
    </citation>
    <scope>NUCLEOTIDE SEQUENCE</scope>
    <source>
        <strain evidence="4">CP</strain>
    </source>
</reference>
<dbReference type="Pfam" id="PF00067">
    <property type="entry name" value="p450"/>
    <property type="match status" value="1"/>
</dbReference>
<evidence type="ECO:0000313" key="5">
    <source>
        <dbReference type="Proteomes" id="UP001180020"/>
    </source>
</evidence>
<dbReference type="AlphaFoldDB" id="A0AAV9DPG0"/>
<sequence>MNNPAAVTVMHVLHYKRSFLTVHGVDNLFLLFFGTGHDGGGLRSCIGPSMVEIAFNQMVATGSSCPLQFWSFFGDFAPLPRKATTDDDRSTEAFPTTDKPACCLEGHLHHLSFQIAHRTFHALSQKHGHIMHLQLGLIRTIMITSVELAQEILYRQDTIFANMPSFFLTNKLFYGNLGIDFTPYGEHWKQARRICSLHLLNSRRVQSFGDIREDEVA</sequence>
<dbReference type="Proteomes" id="UP001180020">
    <property type="component" value="Unassembled WGS sequence"/>
</dbReference>
<dbReference type="Gene3D" id="1.10.630.10">
    <property type="entry name" value="Cytochrome P450"/>
    <property type="match status" value="1"/>
</dbReference>
<evidence type="ECO:0000256" key="3">
    <source>
        <dbReference type="ARBA" id="ARBA00023004"/>
    </source>
</evidence>
<organism evidence="4 5">
    <name type="scientific">Acorus calamus</name>
    <name type="common">Sweet flag</name>
    <dbReference type="NCBI Taxonomy" id="4465"/>
    <lineage>
        <taxon>Eukaryota</taxon>
        <taxon>Viridiplantae</taxon>
        <taxon>Streptophyta</taxon>
        <taxon>Embryophyta</taxon>
        <taxon>Tracheophyta</taxon>
        <taxon>Spermatophyta</taxon>
        <taxon>Magnoliopsida</taxon>
        <taxon>Liliopsida</taxon>
        <taxon>Acoraceae</taxon>
        <taxon>Acorus</taxon>
    </lineage>
</organism>
<comment type="caution">
    <text evidence="4">The sequence shown here is derived from an EMBL/GenBank/DDBJ whole genome shotgun (WGS) entry which is preliminary data.</text>
</comment>
<keyword evidence="2" id="KW-0479">Metal-binding</keyword>
<proteinExistence type="inferred from homology"/>
<evidence type="ECO:0000256" key="2">
    <source>
        <dbReference type="ARBA" id="ARBA00022723"/>
    </source>
</evidence>
<dbReference type="GO" id="GO:0016705">
    <property type="term" value="F:oxidoreductase activity, acting on paired donors, with incorporation or reduction of molecular oxygen"/>
    <property type="evidence" value="ECO:0007669"/>
    <property type="project" value="InterPro"/>
</dbReference>
<keyword evidence="5" id="KW-1185">Reference proteome</keyword>
<evidence type="ECO:0008006" key="6">
    <source>
        <dbReference type="Google" id="ProtNLM"/>
    </source>
</evidence>
<dbReference type="GO" id="GO:0020037">
    <property type="term" value="F:heme binding"/>
    <property type="evidence" value="ECO:0007669"/>
    <property type="project" value="InterPro"/>
</dbReference>
<comment type="similarity">
    <text evidence="1">Belongs to the cytochrome P450 family.</text>
</comment>
<dbReference type="InterPro" id="IPR001128">
    <property type="entry name" value="Cyt_P450"/>
</dbReference>
<dbReference type="GO" id="GO:0005506">
    <property type="term" value="F:iron ion binding"/>
    <property type="evidence" value="ECO:0007669"/>
    <property type="project" value="InterPro"/>
</dbReference>
<reference evidence="4" key="2">
    <citation type="submission" date="2023-06" db="EMBL/GenBank/DDBJ databases">
        <authorList>
            <person name="Ma L."/>
            <person name="Liu K.-W."/>
            <person name="Li Z."/>
            <person name="Hsiao Y.-Y."/>
            <person name="Qi Y."/>
            <person name="Fu T."/>
            <person name="Tang G."/>
            <person name="Zhang D."/>
            <person name="Sun W.-H."/>
            <person name="Liu D.-K."/>
            <person name="Li Y."/>
            <person name="Chen G.-Z."/>
            <person name="Liu X.-D."/>
            <person name="Liao X.-Y."/>
            <person name="Jiang Y.-T."/>
            <person name="Yu X."/>
            <person name="Hao Y."/>
            <person name="Huang J."/>
            <person name="Zhao X.-W."/>
            <person name="Ke S."/>
            <person name="Chen Y.-Y."/>
            <person name="Wu W.-L."/>
            <person name="Hsu J.-L."/>
            <person name="Lin Y.-F."/>
            <person name="Huang M.-D."/>
            <person name="Li C.-Y."/>
            <person name="Huang L."/>
            <person name="Wang Z.-W."/>
            <person name="Zhao X."/>
            <person name="Zhong W.-Y."/>
            <person name="Peng D.-H."/>
            <person name="Ahmad S."/>
            <person name="Lan S."/>
            <person name="Zhang J.-S."/>
            <person name="Tsai W.-C."/>
            <person name="Van De Peer Y."/>
            <person name="Liu Z.-J."/>
        </authorList>
    </citation>
    <scope>NUCLEOTIDE SEQUENCE</scope>
    <source>
        <strain evidence="4">CP</strain>
        <tissue evidence="4">Leaves</tissue>
    </source>
</reference>
<keyword evidence="3" id="KW-0408">Iron</keyword>
<dbReference type="EMBL" id="JAUJYO010000012">
    <property type="protein sequence ID" value="KAK1302694.1"/>
    <property type="molecule type" value="Genomic_DNA"/>
</dbReference>
<dbReference type="PANTHER" id="PTHR47955">
    <property type="entry name" value="CYTOCHROME P450 FAMILY 71 PROTEIN"/>
    <property type="match status" value="1"/>
</dbReference>
<evidence type="ECO:0000256" key="1">
    <source>
        <dbReference type="ARBA" id="ARBA00010617"/>
    </source>
</evidence>
<accession>A0AAV9DPG0</accession>
<evidence type="ECO:0000313" key="4">
    <source>
        <dbReference type="EMBL" id="KAK1302694.1"/>
    </source>
</evidence>